<protein>
    <recommendedName>
        <fullName evidence="3">Lipoprotein</fullName>
    </recommendedName>
</protein>
<reference evidence="1 2" key="1">
    <citation type="submission" date="2011-07" db="EMBL/GenBank/DDBJ databases">
        <title>The Genome Sequence of Prevotella oulorum F0390.</title>
        <authorList>
            <consortium name="The Broad Institute Genome Sequencing Platform"/>
            <consortium name="The Broad Institute Genome Sequencing Center for Infectious Disease"/>
            <person name="Earl A."/>
            <person name="Ward D."/>
            <person name="Feldgarden M."/>
            <person name="Gevers D."/>
            <person name="Izard J."/>
            <person name="Ganesan A."/>
            <person name="Baranova O.V."/>
            <person name="Blanton J.M."/>
            <person name="Tanner A.C."/>
            <person name="Dewhirst F.E."/>
            <person name="Young S.K."/>
            <person name="Zeng Q."/>
            <person name="Gargeya S."/>
            <person name="Fitzgerald M."/>
            <person name="Haas B."/>
            <person name="Abouelleil A."/>
            <person name="Alvarado L."/>
            <person name="Arachchi H.M."/>
            <person name="Berlin A."/>
            <person name="Brown A."/>
            <person name="Chapman S.B."/>
            <person name="Chen Z."/>
            <person name="Dunbar C."/>
            <person name="Freedman E."/>
            <person name="Gearin G."/>
            <person name="Gellesch M."/>
            <person name="Goldberg J."/>
            <person name="Griggs A."/>
            <person name="Gujja S."/>
            <person name="Heiman D."/>
            <person name="Howarth C."/>
            <person name="Larson L."/>
            <person name="Lui A."/>
            <person name="MacDonald P.J.P."/>
            <person name="Mehta T."/>
            <person name="Montmayeur A."/>
            <person name="Murphy C."/>
            <person name="Neiman D."/>
            <person name="Pearson M."/>
            <person name="Priest M."/>
            <person name="Roberts A."/>
            <person name="Saif S."/>
            <person name="Shea T."/>
            <person name="Shenoy N."/>
            <person name="Sisk P."/>
            <person name="Stolte C."/>
            <person name="Sykes S."/>
            <person name="Wortman J."/>
            <person name="Nusbaum C."/>
            <person name="Birren B."/>
        </authorList>
    </citation>
    <scope>NUCLEOTIDE SEQUENCE [LARGE SCALE GENOMIC DNA]</scope>
    <source>
        <strain evidence="1 2">F0390</strain>
    </source>
</reference>
<evidence type="ECO:0000313" key="2">
    <source>
        <dbReference type="Proteomes" id="UP000005141"/>
    </source>
</evidence>
<dbReference type="AlphaFoldDB" id="G1WB95"/>
<dbReference type="PATRIC" id="fig|702438.4.peg.1131"/>
<sequence>MKITYFPFILSLILMLVSCDLILSGSYPHAQQYECYVTSNELIGKIQGLKKKRVNLEVWIENDSDSIVKMDSYNERFEYLNFKIPITKDSSIIMYSVIFHHSNPAIILLDRISPLDYRTFKHINTKDFTNEENEKMKKIFEKDILDRLSIKWKRK</sequence>
<dbReference type="PROSITE" id="PS51257">
    <property type="entry name" value="PROKAR_LIPOPROTEIN"/>
    <property type="match status" value="1"/>
</dbReference>
<evidence type="ECO:0000313" key="1">
    <source>
        <dbReference type="EMBL" id="EGV32328.1"/>
    </source>
</evidence>
<dbReference type="EMBL" id="ADGI01000036">
    <property type="protein sequence ID" value="EGV32328.1"/>
    <property type="molecule type" value="Genomic_DNA"/>
</dbReference>
<dbReference type="HOGENOM" id="CLU_1693895_0_0_10"/>
<dbReference type="GeneID" id="95425759"/>
<dbReference type="RefSeq" id="WP_004380119.1">
    <property type="nucleotide sequence ID" value="NZ_JH114215.1"/>
</dbReference>
<comment type="caution">
    <text evidence="1">The sequence shown here is derived from an EMBL/GenBank/DDBJ whole genome shotgun (WGS) entry which is preliminary data.</text>
</comment>
<dbReference type="Proteomes" id="UP000005141">
    <property type="component" value="Unassembled WGS sequence"/>
</dbReference>
<name>G1WB95_9BACT</name>
<organism evidence="1 2">
    <name type="scientific">Segatella oulorum F0390</name>
    <dbReference type="NCBI Taxonomy" id="702438"/>
    <lineage>
        <taxon>Bacteria</taxon>
        <taxon>Pseudomonadati</taxon>
        <taxon>Bacteroidota</taxon>
        <taxon>Bacteroidia</taxon>
        <taxon>Bacteroidales</taxon>
        <taxon>Prevotellaceae</taxon>
        <taxon>Segatella</taxon>
    </lineage>
</organism>
<evidence type="ECO:0008006" key="3">
    <source>
        <dbReference type="Google" id="ProtNLM"/>
    </source>
</evidence>
<dbReference type="OrthoDB" id="1072994at2"/>
<proteinExistence type="predicted"/>
<keyword evidence="2" id="KW-1185">Reference proteome</keyword>
<gene>
    <name evidence="1" type="ORF">HMPREF9431_01096</name>
</gene>
<accession>G1WB95</accession>